<evidence type="ECO:0000256" key="2">
    <source>
        <dbReference type="ARBA" id="ARBA00022741"/>
    </source>
</evidence>
<dbReference type="SUPFAM" id="SSF52980">
    <property type="entry name" value="Restriction endonuclease-like"/>
    <property type="match status" value="1"/>
</dbReference>
<dbReference type="Pfam" id="PF00580">
    <property type="entry name" value="UvrD-helicase"/>
    <property type="match status" value="1"/>
</dbReference>
<evidence type="ECO:0000256" key="6">
    <source>
        <dbReference type="ARBA" id="ARBA00022839"/>
    </source>
</evidence>
<organism evidence="16">
    <name type="scientific">bioreactor metagenome</name>
    <dbReference type="NCBI Taxonomy" id="1076179"/>
    <lineage>
        <taxon>unclassified sequences</taxon>
        <taxon>metagenomes</taxon>
        <taxon>ecological metagenomes</taxon>
    </lineage>
</organism>
<keyword evidence="2" id="KW-0547">Nucleotide-binding</keyword>
<keyword evidence="8" id="KW-0238">DNA-binding</keyword>
<dbReference type="PROSITE" id="PS51217">
    <property type="entry name" value="UVRD_HELICASE_CTER"/>
    <property type="match status" value="1"/>
</dbReference>
<evidence type="ECO:0000256" key="3">
    <source>
        <dbReference type="ARBA" id="ARBA00022763"/>
    </source>
</evidence>
<dbReference type="InterPro" id="IPR000212">
    <property type="entry name" value="DNA_helicase_UvrD/REP"/>
</dbReference>
<evidence type="ECO:0000256" key="4">
    <source>
        <dbReference type="ARBA" id="ARBA00022801"/>
    </source>
</evidence>
<dbReference type="EMBL" id="VSSQ01000111">
    <property type="protein sequence ID" value="MPL77950.1"/>
    <property type="molecule type" value="Genomic_DNA"/>
</dbReference>
<dbReference type="Gene3D" id="3.40.50.300">
    <property type="entry name" value="P-loop containing nucleotide triphosphate hydrolases"/>
    <property type="match status" value="4"/>
</dbReference>
<evidence type="ECO:0000256" key="10">
    <source>
        <dbReference type="ARBA" id="ARBA00023235"/>
    </source>
</evidence>
<dbReference type="InterPro" id="IPR014016">
    <property type="entry name" value="UvrD-like_ATP-bd"/>
</dbReference>
<dbReference type="Pfam" id="PF13361">
    <property type="entry name" value="UvrD_C"/>
    <property type="match status" value="1"/>
</dbReference>
<keyword evidence="7" id="KW-0067">ATP-binding</keyword>
<dbReference type="GO" id="GO:0000725">
    <property type="term" value="P:recombinational repair"/>
    <property type="evidence" value="ECO:0007669"/>
    <property type="project" value="TreeGrafter"/>
</dbReference>
<dbReference type="EC" id="5.6.2.4" evidence="12"/>
<dbReference type="PANTHER" id="PTHR11070:SF23">
    <property type="entry name" value="RECBCD ENZYME SUBUNIT RECB"/>
    <property type="match status" value="1"/>
</dbReference>
<evidence type="ECO:0000256" key="11">
    <source>
        <dbReference type="ARBA" id="ARBA00034617"/>
    </source>
</evidence>
<keyword evidence="3" id="KW-0227">DNA damage</keyword>
<dbReference type="GO" id="GO:0016887">
    <property type="term" value="F:ATP hydrolysis activity"/>
    <property type="evidence" value="ECO:0007669"/>
    <property type="project" value="RHEA"/>
</dbReference>
<evidence type="ECO:0000256" key="13">
    <source>
        <dbReference type="ARBA" id="ARBA00048988"/>
    </source>
</evidence>
<keyword evidence="10" id="KW-0413">Isomerase</keyword>
<evidence type="ECO:0000256" key="8">
    <source>
        <dbReference type="ARBA" id="ARBA00023125"/>
    </source>
</evidence>
<comment type="caution">
    <text evidence="16">The sequence shown here is derived from an EMBL/GenBank/DDBJ whole genome shotgun (WGS) entry which is preliminary data.</text>
</comment>
<comment type="catalytic activity">
    <reaction evidence="11">
        <text>Couples ATP hydrolysis with the unwinding of duplex DNA by translocating in the 3'-5' direction.</text>
        <dbReference type="EC" id="5.6.2.4"/>
    </reaction>
</comment>
<evidence type="ECO:0000256" key="5">
    <source>
        <dbReference type="ARBA" id="ARBA00022806"/>
    </source>
</evidence>
<proteinExistence type="predicted"/>
<dbReference type="Gene3D" id="1.10.486.10">
    <property type="entry name" value="PCRA, domain 4"/>
    <property type="match status" value="1"/>
</dbReference>
<evidence type="ECO:0000313" key="16">
    <source>
        <dbReference type="EMBL" id="MPL77950.1"/>
    </source>
</evidence>
<dbReference type="PROSITE" id="PS51198">
    <property type="entry name" value="UVRD_HELICASE_ATP_BIND"/>
    <property type="match status" value="1"/>
</dbReference>
<dbReference type="Pfam" id="PF12705">
    <property type="entry name" value="PDDEXK_1"/>
    <property type="match status" value="1"/>
</dbReference>
<dbReference type="AlphaFoldDB" id="A0A644UGF0"/>
<accession>A0A644UGF0</accession>
<keyword evidence="9" id="KW-0234">DNA repair</keyword>
<dbReference type="GO" id="GO:0043138">
    <property type="term" value="F:3'-5' DNA helicase activity"/>
    <property type="evidence" value="ECO:0007669"/>
    <property type="project" value="UniProtKB-EC"/>
</dbReference>
<dbReference type="GO" id="GO:0005524">
    <property type="term" value="F:ATP binding"/>
    <property type="evidence" value="ECO:0007669"/>
    <property type="project" value="UniProtKB-KW"/>
</dbReference>
<protein>
    <recommendedName>
        <fullName evidence="12">DNA 3'-5' helicase</fullName>
        <ecNumber evidence="12">5.6.2.4</ecNumber>
    </recommendedName>
</protein>
<dbReference type="GO" id="GO:0009338">
    <property type="term" value="C:exodeoxyribonuclease V complex"/>
    <property type="evidence" value="ECO:0007669"/>
    <property type="project" value="TreeGrafter"/>
</dbReference>
<keyword evidence="6" id="KW-0269">Exonuclease</keyword>
<gene>
    <name evidence="16" type="primary">addA_3</name>
    <name evidence="16" type="ORF">SDC9_23811</name>
</gene>
<keyword evidence="1" id="KW-0540">Nuclease</keyword>
<dbReference type="Gene3D" id="3.90.320.10">
    <property type="match status" value="1"/>
</dbReference>
<dbReference type="InterPro" id="IPR027417">
    <property type="entry name" value="P-loop_NTPase"/>
</dbReference>
<dbReference type="GO" id="GO:0004527">
    <property type="term" value="F:exonuclease activity"/>
    <property type="evidence" value="ECO:0007669"/>
    <property type="project" value="UniProtKB-KW"/>
</dbReference>
<evidence type="ECO:0000256" key="7">
    <source>
        <dbReference type="ARBA" id="ARBA00022840"/>
    </source>
</evidence>
<feature type="domain" description="UvrD-like helicase C-terminal" evidence="15">
    <location>
        <begin position="475"/>
        <end position="755"/>
    </location>
</feature>
<name>A0A644UGF0_9ZZZZ</name>
<comment type="catalytic activity">
    <reaction evidence="13">
        <text>ATP + H2O = ADP + phosphate + H(+)</text>
        <dbReference type="Rhea" id="RHEA:13065"/>
        <dbReference type="ChEBI" id="CHEBI:15377"/>
        <dbReference type="ChEBI" id="CHEBI:15378"/>
        <dbReference type="ChEBI" id="CHEBI:30616"/>
        <dbReference type="ChEBI" id="CHEBI:43474"/>
        <dbReference type="ChEBI" id="CHEBI:456216"/>
        <dbReference type="EC" id="5.6.2.4"/>
    </reaction>
</comment>
<sequence length="1080" mass="120549">MTPELTEAQKLALVMEESICVTAGAGTGKTFLLIQRYLASLKYRRETEKTGAGEILALTFTDKAAAEMRTKIGKALRDDLSLQDVWENFSRCNISTFHGFCLSLLKEFAYEAGLDAGFAVMDELDTHELVTGTIREMLERPPHELFPDVVLLFNYLHGSAITKYIRILLPKWDECRDWFSGLEMDPAGVLSVWQDAYLENIDNPAFFANNGFQTFAGLLKTGTKQEVLSALRDWICTDQKIAALILEIEAAGYAKNTNMYKLGERKAALRKSEPRDLDKCFAELAKPIAPKGEKPLSADLLDHFFAVQKILLTLPTLPAHGGRSTKRVLLVLAALGRITRAIHEQIRAEKEHRGVLDFDDLIRKTRDLIRNGEIQRTLNARYRYILIDEVQDNDPAQTEIIRILCGDPKETNRLFIVGDAKQSIYLFRGADVSGFNAFQTMFAHEPVELDTSFRTVPEIIGLVNHVFSTVFADPKEIWEAGYGKLAACREGQRGSVTLIRPRGEGNKAEMMIREAKLLASWIADSIAKERLTVYEKDGTPRPARFGDTAILIEAHTHLDKLRHALDLYGVPYTEEKGRNFYAKQEVFDFTNLLKAIVYPEEDVPLYGVLRSPWFGISDAELCRAAAGSRKGLMTRLKSSAASDPDGKICRAVETLARWHEEIRHEPLVLFLRRVIAESGILSVYGGLPFGREAAANLEKLVAIARSRSANRPFSVYEYLGILDTCMEEGFDEREGIVAGGEDDRVKILTVHSAKGLEFPVVVLCFAGNQNDLRVPDLMFDGKLGAGISLKLLGERSGKTFVKECLTPKAKAKLLAERKRLFYVAMTRARDHLVICGTDGKNGPETNSFLEMYDAGIGGCPYLPELITDVVTEPGDICRIRPEVPDGWTDTPMPEKEEEALQSMTAAKRRSAPSAAEEAAMIRGTALHEVFEGKPADAAAKRYGLPPAAADEFSAKYAAFLASPIMQNAAKSICEQEVSYSFEGTLLNGVIDRLVQYEDGSWMIIDYKTGRPAKKELERYEMQLAVYFLWAKRLFGKDPGVCLYFADTNEVVSFMMDEERAKGLVEGKIWESWAGCTPPNY</sequence>
<dbReference type="InterPro" id="IPR014017">
    <property type="entry name" value="DNA_helicase_UvrD-like_C"/>
</dbReference>
<evidence type="ECO:0000259" key="14">
    <source>
        <dbReference type="PROSITE" id="PS51198"/>
    </source>
</evidence>
<dbReference type="GO" id="GO:0003677">
    <property type="term" value="F:DNA binding"/>
    <property type="evidence" value="ECO:0007669"/>
    <property type="project" value="UniProtKB-KW"/>
</dbReference>
<keyword evidence="4 16" id="KW-0378">Hydrolase</keyword>
<dbReference type="GO" id="GO:0005829">
    <property type="term" value="C:cytosol"/>
    <property type="evidence" value="ECO:0007669"/>
    <property type="project" value="TreeGrafter"/>
</dbReference>
<dbReference type="InterPro" id="IPR011604">
    <property type="entry name" value="PDDEXK-like_dom_sf"/>
</dbReference>
<dbReference type="PANTHER" id="PTHR11070">
    <property type="entry name" value="UVRD / RECB / PCRA DNA HELICASE FAMILY MEMBER"/>
    <property type="match status" value="1"/>
</dbReference>
<dbReference type="InterPro" id="IPR038726">
    <property type="entry name" value="PDDEXK_AddAB-type"/>
</dbReference>
<evidence type="ECO:0000256" key="12">
    <source>
        <dbReference type="ARBA" id="ARBA00034808"/>
    </source>
</evidence>
<feature type="domain" description="UvrD-like helicase ATP-binding" evidence="14">
    <location>
        <begin position="2"/>
        <end position="456"/>
    </location>
</feature>
<evidence type="ECO:0000256" key="9">
    <source>
        <dbReference type="ARBA" id="ARBA00023204"/>
    </source>
</evidence>
<dbReference type="InterPro" id="IPR011335">
    <property type="entry name" value="Restrct_endonuc-II-like"/>
</dbReference>
<reference evidence="16" key="1">
    <citation type="submission" date="2019-08" db="EMBL/GenBank/DDBJ databases">
        <authorList>
            <person name="Kucharzyk K."/>
            <person name="Murdoch R.W."/>
            <person name="Higgins S."/>
            <person name="Loffler F."/>
        </authorList>
    </citation>
    <scope>NUCLEOTIDE SEQUENCE</scope>
</reference>
<evidence type="ECO:0000259" key="15">
    <source>
        <dbReference type="PROSITE" id="PS51217"/>
    </source>
</evidence>
<dbReference type="SUPFAM" id="SSF52540">
    <property type="entry name" value="P-loop containing nucleoside triphosphate hydrolases"/>
    <property type="match status" value="1"/>
</dbReference>
<evidence type="ECO:0000256" key="1">
    <source>
        <dbReference type="ARBA" id="ARBA00022722"/>
    </source>
</evidence>
<keyword evidence="5 16" id="KW-0347">Helicase</keyword>